<dbReference type="InterPro" id="IPR019776">
    <property type="entry name" value="Flagellar_basal_body_rod_CS"/>
</dbReference>
<keyword evidence="4 5" id="KW-0975">Bacterial flagellum</keyword>
<evidence type="ECO:0000313" key="10">
    <source>
        <dbReference type="Proteomes" id="UP000005010"/>
    </source>
</evidence>
<evidence type="ECO:0000256" key="5">
    <source>
        <dbReference type="RuleBase" id="RU362116"/>
    </source>
</evidence>
<dbReference type="NCBIfam" id="TIGR03506">
    <property type="entry name" value="FlgEFG_subfam"/>
    <property type="match status" value="2"/>
</dbReference>
<dbReference type="Proteomes" id="UP000005010">
    <property type="component" value="Chromosome"/>
</dbReference>
<evidence type="ECO:0000256" key="2">
    <source>
        <dbReference type="ARBA" id="ARBA00009677"/>
    </source>
</evidence>
<dbReference type="AlphaFoldDB" id="I0EP78"/>
<dbReference type="HOGENOM" id="CLU_013687_2_4_7"/>
<dbReference type="GO" id="GO:0071978">
    <property type="term" value="P:bacterial-type flagellum-dependent swarming motility"/>
    <property type="evidence" value="ECO:0007669"/>
    <property type="project" value="TreeGrafter"/>
</dbReference>
<dbReference type="Gene3D" id="2.60.98.20">
    <property type="entry name" value="Flagellar hook protein FlgE"/>
    <property type="match status" value="1"/>
</dbReference>
<accession>I0EP78</accession>
<dbReference type="RefSeq" id="WP_014661614.1">
    <property type="nucleotide sequence ID" value="NC_017737.1"/>
</dbReference>
<evidence type="ECO:0000259" key="6">
    <source>
        <dbReference type="Pfam" id="PF06429"/>
    </source>
</evidence>
<keyword evidence="9" id="KW-0969">Cilium</keyword>
<dbReference type="SUPFAM" id="SSF117143">
    <property type="entry name" value="Flagellar hook protein flgE"/>
    <property type="match status" value="1"/>
</dbReference>
<reference evidence="10" key="1">
    <citation type="submission" date="2012-04" db="EMBL/GenBank/DDBJ databases">
        <title>Complete genome sequence of Helicobacter cetorum strain MIT 00-7128.</title>
        <authorList>
            <person name="Kersulyte D."/>
            <person name="Berg D.E."/>
        </authorList>
    </citation>
    <scope>NUCLEOTIDE SEQUENCE [LARGE SCALE GENOMIC DNA]</scope>
    <source>
        <strain evidence="10">MIT 00-7128</strain>
    </source>
</reference>
<dbReference type="KEGG" id="hce:HCW_07445"/>
<dbReference type="NCBIfam" id="NF004495">
    <property type="entry name" value="PRK05841.1"/>
    <property type="match status" value="1"/>
</dbReference>
<evidence type="ECO:0000259" key="8">
    <source>
        <dbReference type="Pfam" id="PF22692"/>
    </source>
</evidence>
<dbReference type="PATRIC" id="fig|182217.3.peg.1575"/>
<dbReference type="InterPro" id="IPR010930">
    <property type="entry name" value="Flg_bb/hook_C_dom"/>
</dbReference>
<gene>
    <name evidence="9" type="primary">flgE</name>
    <name evidence="9" type="ordered locus">HCW_07445</name>
</gene>
<dbReference type="InterPro" id="IPR037058">
    <property type="entry name" value="Falgellar_hook_FlgE_sf"/>
</dbReference>
<organism evidence="9 10">
    <name type="scientific">Helicobacter cetorum (strain ATCC BAA-429 / MIT 00-7128)</name>
    <dbReference type="NCBI Taxonomy" id="182217"/>
    <lineage>
        <taxon>Bacteria</taxon>
        <taxon>Pseudomonadati</taxon>
        <taxon>Campylobacterota</taxon>
        <taxon>Epsilonproteobacteria</taxon>
        <taxon>Campylobacterales</taxon>
        <taxon>Helicobacteraceae</taxon>
        <taxon>Helicobacter</taxon>
    </lineage>
</organism>
<feature type="domain" description="Flagellar hook protein FlgE/F/G-like D1" evidence="8">
    <location>
        <begin position="117"/>
        <end position="183"/>
    </location>
</feature>
<evidence type="ECO:0000256" key="1">
    <source>
        <dbReference type="ARBA" id="ARBA00004117"/>
    </source>
</evidence>
<protein>
    <recommendedName>
        <fullName evidence="3">Flagellar hook protein FlgE</fullName>
    </recommendedName>
</protein>
<dbReference type="EMBL" id="CP003479">
    <property type="protein sequence ID" value="AFI04747.1"/>
    <property type="molecule type" value="Genomic_DNA"/>
</dbReference>
<dbReference type="Pfam" id="PF22692">
    <property type="entry name" value="LlgE_F_G_D1"/>
    <property type="match status" value="1"/>
</dbReference>
<keyword evidence="9" id="KW-0966">Cell projection</keyword>
<dbReference type="eggNOG" id="COG1749">
    <property type="taxonomic scope" value="Bacteria"/>
</dbReference>
<dbReference type="InterPro" id="IPR037925">
    <property type="entry name" value="FlgE/F/G-like"/>
</dbReference>
<dbReference type="PROSITE" id="PS00588">
    <property type="entry name" value="FLAGELLA_BB_ROD"/>
    <property type="match status" value="1"/>
</dbReference>
<feature type="domain" description="Flagellar hook protein FlgE D2" evidence="7">
    <location>
        <begin position="357"/>
        <end position="449"/>
    </location>
</feature>
<evidence type="ECO:0000256" key="4">
    <source>
        <dbReference type="ARBA" id="ARBA00023143"/>
    </source>
</evidence>
<dbReference type="InterPro" id="IPR011491">
    <property type="entry name" value="FlgE_D2"/>
</dbReference>
<dbReference type="InterPro" id="IPR053967">
    <property type="entry name" value="LlgE_F_G-like_D1"/>
</dbReference>
<evidence type="ECO:0000313" key="9">
    <source>
        <dbReference type="EMBL" id="AFI04747.1"/>
    </source>
</evidence>
<dbReference type="Pfam" id="PF07559">
    <property type="entry name" value="FlgE_D2"/>
    <property type="match status" value="1"/>
</dbReference>
<dbReference type="GO" id="GO:0009425">
    <property type="term" value="C:bacterial-type flagellum basal body"/>
    <property type="evidence" value="ECO:0007669"/>
    <property type="project" value="UniProtKB-SubCell"/>
</dbReference>
<dbReference type="PANTHER" id="PTHR30435:SF19">
    <property type="entry name" value="FLAGELLAR BASAL-BODY ROD PROTEIN FLGG"/>
    <property type="match status" value="1"/>
</dbReference>
<evidence type="ECO:0000256" key="3">
    <source>
        <dbReference type="ARBA" id="ARBA00019015"/>
    </source>
</evidence>
<proteinExistence type="inferred from homology"/>
<keyword evidence="10" id="KW-1185">Reference proteome</keyword>
<comment type="similarity">
    <text evidence="2 5">Belongs to the flagella basal body rod proteins family.</text>
</comment>
<dbReference type="Pfam" id="PF06429">
    <property type="entry name" value="Flg_bbr_C"/>
    <property type="match status" value="1"/>
</dbReference>
<dbReference type="InterPro" id="IPR020013">
    <property type="entry name" value="Flagellar_FlgE/F/G"/>
</dbReference>
<dbReference type="STRING" id="182217.HCW_07445"/>
<sequence length="606" mass="67169">MNDTLLNAYSGIKTHQFGIDSLSNNIANINTLGYRSNEPEFKSLFSSHLDALNAKSVMANDKNYGVTGSGNALSNKDGEYMPSEGEFHMAYQGKGWFVIGSNKNGEMTINKDGYTKKQDNFLTRAGNFARDADGYLVTPEGYYVYGVDLHKIKDGTLNVTSRDDDIEKLHGKTLSPLNIPQDLTYQPVLSTKVDISVNLNPKDHVKGAEEFFLDKEGKVIEKRFLNQDVNALANNDDEPLDAITHRKLDISIKKDDGTTENFSFLYGDAEGVENQFKTLGDLKKLLKEKTGLDLNLIKSDTDLKKSPLLLEIANPSDKPVMFSIHGGIADKLGLSANEMELKKGIARDSVAIRIPYYSTSVDIYDKAGDKYLLQSEYFMTNSNDPASSPKSKLKNQTWEVNSYIVDSREKDPIDSQTTWETISFDSETNKMQAKPITLDFKGNKLTYSLDKSESHASSDLSYQDSKLLEVSQDGKPKGIFKDMRIEENGVISLAFSNGAVEPVARVGILAFTNDQGLRKVGGNVYEMEEGTVNGQNRPLSGNPILGWDEDGKLKFGKIRHKYLETSNVNAGNALTNLILMQRGYSMNAKAFSTGDDLIKEAISLKK</sequence>
<name>I0EP78_HELC0</name>
<keyword evidence="9" id="KW-0282">Flagellum</keyword>
<evidence type="ECO:0000259" key="7">
    <source>
        <dbReference type="Pfam" id="PF07559"/>
    </source>
</evidence>
<comment type="subcellular location">
    <subcellularLocation>
        <location evidence="1 5">Bacterial flagellum basal body</location>
    </subcellularLocation>
</comment>
<dbReference type="PANTHER" id="PTHR30435">
    <property type="entry name" value="FLAGELLAR PROTEIN"/>
    <property type="match status" value="1"/>
</dbReference>
<feature type="domain" description="Flagellar basal-body/hook protein C-terminal" evidence="6">
    <location>
        <begin position="561"/>
        <end position="604"/>
    </location>
</feature>